<proteinExistence type="predicted"/>
<feature type="compositionally biased region" description="Pro residues" evidence="1">
    <location>
        <begin position="97"/>
        <end position="106"/>
    </location>
</feature>
<feature type="compositionally biased region" description="Low complexity" evidence="1">
    <location>
        <begin position="121"/>
        <end position="133"/>
    </location>
</feature>
<dbReference type="AlphaFoldDB" id="A0A4U7ASY7"/>
<name>A0A4U7ASY7_9PEZI</name>
<dbReference type="EMBL" id="PTQR01000081">
    <property type="protein sequence ID" value="TKX21448.1"/>
    <property type="molecule type" value="Genomic_DNA"/>
</dbReference>
<feature type="compositionally biased region" description="Gly residues" evidence="1">
    <location>
        <begin position="230"/>
        <end position="242"/>
    </location>
</feature>
<dbReference type="Proteomes" id="UP000308133">
    <property type="component" value="Unassembled WGS sequence"/>
</dbReference>
<evidence type="ECO:0000313" key="3">
    <source>
        <dbReference type="Proteomes" id="UP000308133"/>
    </source>
</evidence>
<reference evidence="2 3" key="1">
    <citation type="submission" date="2018-02" db="EMBL/GenBank/DDBJ databases">
        <title>Draft genome sequences of Elsinoe sp., causing black scab on jojoba.</title>
        <authorList>
            <person name="Stodart B."/>
            <person name="Jeffress S."/>
            <person name="Ash G."/>
            <person name="Arun Chinnappa K."/>
        </authorList>
    </citation>
    <scope>NUCLEOTIDE SEQUENCE [LARGE SCALE GENOMIC DNA]</scope>
    <source>
        <strain evidence="2 3">Hillstone_2</strain>
    </source>
</reference>
<organism evidence="2 3">
    <name type="scientific">Elsinoe australis</name>
    <dbReference type="NCBI Taxonomy" id="40998"/>
    <lineage>
        <taxon>Eukaryota</taxon>
        <taxon>Fungi</taxon>
        <taxon>Dikarya</taxon>
        <taxon>Ascomycota</taxon>
        <taxon>Pezizomycotina</taxon>
        <taxon>Dothideomycetes</taxon>
        <taxon>Dothideomycetidae</taxon>
        <taxon>Myriangiales</taxon>
        <taxon>Elsinoaceae</taxon>
        <taxon>Elsinoe</taxon>
    </lineage>
</organism>
<feature type="region of interest" description="Disordered" evidence="1">
    <location>
        <begin position="226"/>
        <end position="255"/>
    </location>
</feature>
<comment type="caution">
    <text evidence="2">The sequence shown here is derived from an EMBL/GenBank/DDBJ whole genome shotgun (WGS) entry which is preliminary data.</text>
</comment>
<feature type="region of interest" description="Disordered" evidence="1">
    <location>
        <begin position="56"/>
        <end position="133"/>
    </location>
</feature>
<sequence>MQHVVCSLKRFFRPWALLGAPLQSCHASRSLNLLKPAPGLAALRLYRNVRHLHIKAVKTGSPDAPIHLRKSSPKHRPPHTSQRPQDIHIPLQDHPHPPNPAPPDPIPHAIRHLPISPPTTPRRSTPKSTKAPVPPLQFRFLPPPLPPINPATPIFTRNAALDMKHPMNLLAWRRVEAWKQNAFNWNVTVSLGVSKKAVVRNWLRRRVQAAMREGLKARGRGLNGEVLAGSGDGKGGKAGGGIEGEEKGKKRGGAGESDLQGALLIVGDKSLITDGMETVRAKIERVLDQVMLKQGVVKGNKTHGLVTRKAKKGLSALR</sequence>
<feature type="compositionally biased region" description="Basic residues" evidence="1">
    <location>
        <begin position="67"/>
        <end position="78"/>
    </location>
</feature>
<evidence type="ECO:0000256" key="1">
    <source>
        <dbReference type="SAM" id="MobiDB-lite"/>
    </source>
</evidence>
<gene>
    <name evidence="2" type="ORF">C1H76_6522</name>
</gene>
<accession>A0A4U7ASY7</accession>
<protein>
    <submittedName>
        <fullName evidence="2">Uncharacterized protein</fullName>
    </submittedName>
</protein>
<evidence type="ECO:0000313" key="2">
    <source>
        <dbReference type="EMBL" id="TKX21448.1"/>
    </source>
</evidence>